<dbReference type="InterPro" id="IPR029044">
    <property type="entry name" value="Nucleotide-diphossugar_trans"/>
</dbReference>
<evidence type="ECO:0000313" key="1">
    <source>
        <dbReference type="EMBL" id="AOU98516.1"/>
    </source>
</evidence>
<dbReference type="Gene3D" id="3.90.550.10">
    <property type="entry name" value="Spore Coat Polysaccharide Biosynthesis Protein SpsA, Chain A"/>
    <property type="match status" value="1"/>
</dbReference>
<dbReference type="SUPFAM" id="SSF53448">
    <property type="entry name" value="Nucleotide-diphospho-sugar transferases"/>
    <property type="match status" value="1"/>
</dbReference>
<reference evidence="2" key="1">
    <citation type="submission" date="2016-09" db="EMBL/GenBank/DDBJ databases">
        <title>Acidihalobacter prosperus F5.</title>
        <authorList>
            <person name="Khaleque H.N."/>
            <person name="Ramsay J.P."/>
            <person name="Kaksonen A.H."/>
            <person name="Boxall N.J."/>
            <person name="Watkin E.L.J."/>
        </authorList>
    </citation>
    <scope>NUCLEOTIDE SEQUENCE [LARGE SCALE GENOMIC DNA]</scope>
    <source>
        <strain evidence="2">F5</strain>
    </source>
</reference>
<accession>A0A1D8IQ06</accession>
<proteinExistence type="predicted"/>
<dbReference type="KEGG" id="aprs:BI364_11625"/>
<organism evidence="1 2">
    <name type="scientific">Acidihalobacter yilgarnensis</name>
    <dbReference type="NCBI Taxonomy" id="2819280"/>
    <lineage>
        <taxon>Bacteria</taxon>
        <taxon>Pseudomonadati</taxon>
        <taxon>Pseudomonadota</taxon>
        <taxon>Gammaproteobacteria</taxon>
        <taxon>Chromatiales</taxon>
        <taxon>Ectothiorhodospiraceae</taxon>
        <taxon>Acidihalobacter</taxon>
    </lineage>
</organism>
<dbReference type="AlphaFoldDB" id="A0A1D8IQ06"/>
<evidence type="ECO:0000313" key="2">
    <source>
        <dbReference type="Proteomes" id="UP000095401"/>
    </source>
</evidence>
<protein>
    <recommendedName>
        <fullName evidence="3">Glycosyltransferase 2-like domain-containing protein</fullName>
    </recommendedName>
</protein>
<dbReference type="Proteomes" id="UP000095401">
    <property type="component" value="Chromosome"/>
</dbReference>
<keyword evidence="2" id="KW-1185">Reference proteome</keyword>
<gene>
    <name evidence="1" type="ORF">BI364_11625</name>
</gene>
<evidence type="ECO:0008006" key="3">
    <source>
        <dbReference type="Google" id="ProtNLM"/>
    </source>
</evidence>
<sequence length="251" mass="28363">MNFGASKAANPYICFLDDDDSWTDDGYLARAEKAITNRFPSPDLVFSNQSAFFHDRKKDGPIWLEGLAEKLENAGRSLDADGLYKIDADDLTRYGRFCHLNTMIVRRALYESVGGMDEGIRWECDHDLYLRLIDVAQSMWLSPVIVSRHNIPDPAAASSMTTMLNETQRRLYQLSVFNKASLYAERPAIRAYGRRHLGYTLKRIASTLAQAGDYRTAAFYAWQAMGALPTVKWFVYANYLTIRSMGGKGIG</sequence>
<name>A0A1D8IQ06_9GAMM</name>
<dbReference type="EMBL" id="CP017415">
    <property type="protein sequence ID" value="AOU98516.1"/>
    <property type="molecule type" value="Genomic_DNA"/>
</dbReference>